<keyword evidence="4 7" id="KW-0812">Transmembrane</keyword>
<dbReference type="Proteomes" id="UP001271263">
    <property type="component" value="Unassembled WGS sequence"/>
</dbReference>
<evidence type="ECO:0000313" key="8">
    <source>
        <dbReference type="EMBL" id="MDR8524275.1"/>
    </source>
</evidence>
<evidence type="ECO:0000313" key="10">
    <source>
        <dbReference type="Proteomes" id="UP001259340"/>
    </source>
</evidence>
<feature type="transmembrane region" description="Helical" evidence="7">
    <location>
        <begin position="82"/>
        <end position="113"/>
    </location>
</feature>
<dbReference type="GO" id="GO:0005886">
    <property type="term" value="C:plasma membrane"/>
    <property type="evidence" value="ECO:0007669"/>
    <property type="project" value="UniProtKB-SubCell"/>
</dbReference>
<feature type="transmembrane region" description="Helical" evidence="7">
    <location>
        <begin position="190"/>
        <end position="216"/>
    </location>
</feature>
<dbReference type="Gene3D" id="1.10.1760.20">
    <property type="match status" value="1"/>
</dbReference>
<keyword evidence="11" id="KW-1185">Reference proteome</keyword>
<dbReference type="AlphaFoldDB" id="A0AAW8NND3"/>
<evidence type="ECO:0000256" key="5">
    <source>
        <dbReference type="ARBA" id="ARBA00022989"/>
    </source>
</evidence>
<name>A0AAW8NND3_9GAMM</name>
<reference evidence="9 11" key="1">
    <citation type="journal article" date="2022" name="bioRxiv">
        <title>Prophages regulate Shewanella fidelis 3313 motility and biofilm formation: implications for gut colonization dynamics in Ciona robusta.</title>
        <authorList>
            <person name="Natarajan O."/>
            <person name="Gibboney S.L."/>
            <person name="Young M.N."/>
            <person name="Lim S.J."/>
            <person name="Pluta N."/>
            <person name="Atkinson C.G."/>
            <person name="Leigh B.A."/>
            <person name="Liberti A."/>
            <person name="Kees E.D."/>
            <person name="Breitbart M."/>
            <person name="Gralnick J.A."/>
            <person name="Dishaw L.J."/>
        </authorList>
    </citation>
    <scope>NUCLEOTIDE SEQUENCE [LARGE SCALE GENOMIC DNA]</scope>
    <source>
        <strain evidence="9 11">JG4066</strain>
    </source>
</reference>
<feature type="transmembrane region" description="Helical" evidence="7">
    <location>
        <begin position="119"/>
        <end position="138"/>
    </location>
</feature>
<gene>
    <name evidence="8" type="ORF">OS133_11500</name>
    <name evidence="9" type="ORF">OS134_17115</name>
</gene>
<protein>
    <submittedName>
        <fullName evidence="8">Energy-coupling factor ABC transporter permease</fullName>
    </submittedName>
</protein>
<evidence type="ECO:0000313" key="11">
    <source>
        <dbReference type="Proteomes" id="UP001271263"/>
    </source>
</evidence>
<evidence type="ECO:0000256" key="3">
    <source>
        <dbReference type="ARBA" id="ARBA00022475"/>
    </source>
</evidence>
<feature type="transmembrane region" description="Helical" evidence="7">
    <location>
        <begin position="20"/>
        <end position="42"/>
    </location>
</feature>
<dbReference type="Proteomes" id="UP001259340">
    <property type="component" value="Unassembled WGS sequence"/>
</dbReference>
<dbReference type="GO" id="GO:0000041">
    <property type="term" value="P:transition metal ion transport"/>
    <property type="evidence" value="ECO:0007669"/>
    <property type="project" value="InterPro"/>
</dbReference>
<proteinExistence type="predicted"/>
<reference evidence="8" key="2">
    <citation type="submission" date="2022-11" db="EMBL/GenBank/DDBJ databases">
        <title>Prophages regulate Shewanella fidelis motility and biofilm formation: implications for gut colonization dynamics in Ciona robusta.</title>
        <authorList>
            <person name="Natarajan O."/>
            <person name="Gibboney S.L."/>
            <person name="Young M.N."/>
            <person name="Lim S.J."/>
            <person name="Pluta N."/>
            <person name="Atkinson C.G.F."/>
            <person name="Leigh B.A."/>
            <person name="Liberti A."/>
            <person name="Kees E."/>
            <person name="Breitbart M."/>
            <person name="Gralnick J."/>
            <person name="Dishaw L.J."/>
        </authorList>
    </citation>
    <scope>NUCLEOTIDE SEQUENCE</scope>
    <source>
        <strain evidence="8">3313</strain>
    </source>
</reference>
<feature type="transmembrane region" description="Helical" evidence="7">
    <location>
        <begin position="150"/>
        <end position="178"/>
    </location>
</feature>
<accession>A0AAW8NND3</accession>
<keyword evidence="5 7" id="KW-1133">Transmembrane helix</keyword>
<feature type="transmembrane region" description="Helical" evidence="7">
    <location>
        <begin position="54"/>
        <end position="70"/>
    </location>
</feature>
<evidence type="ECO:0000256" key="4">
    <source>
        <dbReference type="ARBA" id="ARBA00022692"/>
    </source>
</evidence>
<keyword evidence="2" id="KW-0813">Transport</keyword>
<dbReference type="InterPro" id="IPR002751">
    <property type="entry name" value="CbiM/NikMN"/>
</dbReference>
<dbReference type="EMBL" id="JAPMLE010000001">
    <property type="protein sequence ID" value="MDR8524275.1"/>
    <property type="molecule type" value="Genomic_DNA"/>
</dbReference>
<keyword evidence="3" id="KW-1003">Cell membrane</keyword>
<evidence type="ECO:0000256" key="2">
    <source>
        <dbReference type="ARBA" id="ARBA00022448"/>
    </source>
</evidence>
<evidence type="ECO:0000256" key="6">
    <source>
        <dbReference type="ARBA" id="ARBA00023136"/>
    </source>
</evidence>
<dbReference type="EMBL" id="JAPMLD010000009">
    <property type="protein sequence ID" value="MDW4825793.1"/>
    <property type="molecule type" value="Genomic_DNA"/>
</dbReference>
<evidence type="ECO:0000313" key="9">
    <source>
        <dbReference type="EMBL" id="MDW4825793.1"/>
    </source>
</evidence>
<comment type="caution">
    <text evidence="8">The sequence shown here is derived from an EMBL/GenBank/DDBJ whole genome shotgun (WGS) entry which is preliminary data.</text>
</comment>
<evidence type="ECO:0000256" key="1">
    <source>
        <dbReference type="ARBA" id="ARBA00004651"/>
    </source>
</evidence>
<dbReference type="RefSeq" id="WP_310654938.1">
    <property type="nucleotide sequence ID" value="NZ_JAPMLA010000011.1"/>
</dbReference>
<dbReference type="Pfam" id="PF01891">
    <property type="entry name" value="CbiM"/>
    <property type="match status" value="1"/>
</dbReference>
<organism evidence="8 10">
    <name type="scientific">Shewanella fidelis</name>
    <dbReference type="NCBI Taxonomy" id="173509"/>
    <lineage>
        <taxon>Bacteria</taxon>
        <taxon>Pseudomonadati</taxon>
        <taxon>Pseudomonadota</taxon>
        <taxon>Gammaproteobacteria</taxon>
        <taxon>Alteromonadales</taxon>
        <taxon>Shewanellaceae</taxon>
        <taxon>Shewanella</taxon>
    </lineage>
</organism>
<keyword evidence="6 7" id="KW-0472">Membrane</keyword>
<sequence>MDESVAGFWQKLLSGINWDFAAGDIAAFAALVIWLWALWPVAEIRQLLTTPNKQTQILIATIALTGLWLLNANVNAGIHVHFLGLVVLMLMFGWRLASIIALLPTLFFAIFVFKQPADFAIYALLGVCLPIFGCFILYSQMFKYLPHHLFIYIFCGGFLNGFVSILVHVLAWALWLLITTDYTWQFLSANYLVIIPLLAFPEALLNGMAITLLVVYRPDWLYDYSDRTYLWRK</sequence>
<evidence type="ECO:0000256" key="7">
    <source>
        <dbReference type="SAM" id="Phobius"/>
    </source>
</evidence>
<comment type="subcellular location">
    <subcellularLocation>
        <location evidence="1">Cell membrane</location>
        <topology evidence="1">Multi-pass membrane protein</topology>
    </subcellularLocation>
</comment>